<gene>
    <name evidence="2" type="ORF">SAMN04488692_1275</name>
</gene>
<evidence type="ECO:0000313" key="3">
    <source>
        <dbReference type="Proteomes" id="UP000199476"/>
    </source>
</evidence>
<feature type="transmembrane region" description="Helical" evidence="1">
    <location>
        <begin position="89"/>
        <end position="108"/>
    </location>
</feature>
<dbReference type="AlphaFoldDB" id="A0A1G9SB32"/>
<feature type="transmembrane region" description="Helical" evidence="1">
    <location>
        <begin position="138"/>
        <end position="159"/>
    </location>
</feature>
<evidence type="ECO:0000313" key="2">
    <source>
        <dbReference type="EMBL" id="SDM31995.1"/>
    </source>
</evidence>
<protein>
    <recommendedName>
        <fullName evidence="4">DUF3307 domain-containing protein</fullName>
    </recommendedName>
</protein>
<feature type="transmembrane region" description="Helical" evidence="1">
    <location>
        <begin position="186"/>
        <end position="207"/>
    </location>
</feature>
<dbReference type="InterPro" id="IPR021737">
    <property type="entry name" value="Phage_phiKZ_Orf197"/>
</dbReference>
<dbReference type="Proteomes" id="UP000199476">
    <property type="component" value="Unassembled WGS sequence"/>
</dbReference>
<name>A0A1G9SB32_9FIRM</name>
<keyword evidence="3" id="KW-1185">Reference proteome</keyword>
<proteinExistence type="predicted"/>
<dbReference type="EMBL" id="FNGO01000027">
    <property type="protein sequence ID" value="SDM31995.1"/>
    <property type="molecule type" value="Genomic_DNA"/>
</dbReference>
<dbReference type="STRING" id="321763.SAMN04488692_1275"/>
<sequence>MIYPFLILAHVLADFVLQTNKLSQNKQMNILDLIKHTLIVFLTSLILTIHYFSLNLLSVLIIISVIHGLIDYSKIYLSRKYGKDFELELFLSDQLLHILLIIAVIPWFDPQINQHILAFFTELQRTYEGLTLLDIQRIGFLAIAAAVIIFNFQGSTFVVRKTLKKYKSDISSEGDRGKAIGNLERLLIILFIILGYYSLIGLLFTAKSLIRFKEIETGNVGEAFVEYYLIGSFVSIFMAISSASLLKVFYYLW</sequence>
<evidence type="ECO:0000256" key="1">
    <source>
        <dbReference type="SAM" id="Phobius"/>
    </source>
</evidence>
<reference evidence="2 3" key="1">
    <citation type="submission" date="2016-10" db="EMBL/GenBank/DDBJ databases">
        <authorList>
            <person name="de Groot N.N."/>
        </authorList>
    </citation>
    <scope>NUCLEOTIDE SEQUENCE [LARGE SCALE GENOMIC DNA]</scope>
    <source>
        <strain evidence="2 3">SLAS-1</strain>
    </source>
</reference>
<evidence type="ECO:0008006" key="4">
    <source>
        <dbReference type="Google" id="ProtNLM"/>
    </source>
</evidence>
<keyword evidence="1" id="KW-0812">Transmembrane</keyword>
<keyword evidence="1" id="KW-1133">Transmembrane helix</keyword>
<keyword evidence="1" id="KW-0472">Membrane</keyword>
<feature type="transmembrane region" description="Helical" evidence="1">
    <location>
        <begin position="58"/>
        <end position="77"/>
    </location>
</feature>
<accession>A0A1G9SB32</accession>
<dbReference type="Pfam" id="PF11750">
    <property type="entry name" value="DUF3307"/>
    <property type="match status" value="1"/>
</dbReference>
<feature type="transmembrane region" description="Helical" evidence="1">
    <location>
        <begin position="227"/>
        <end position="252"/>
    </location>
</feature>
<organism evidence="2 3">
    <name type="scientific">Halarsenatibacter silvermanii</name>
    <dbReference type="NCBI Taxonomy" id="321763"/>
    <lineage>
        <taxon>Bacteria</taxon>
        <taxon>Bacillati</taxon>
        <taxon>Bacillota</taxon>
        <taxon>Clostridia</taxon>
        <taxon>Halanaerobiales</taxon>
        <taxon>Halarsenatibacteraceae</taxon>
        <taxon>Halarsenatibacter</taxon>
    </lineage>
</organism>